<dbReference type="PANTHER" id="PTHR22916">
    <property type="entry name" value="GLYCOSYLTRANSFERASE"/>
    <property type="match status" value="1"/>
</dbReference>
<keyword evidence="5" id="KW-0777">Teichoic acid biosynthesis</keyword>
<dbReference type="InterPro" id="IPR001173">
    <property type="entry name" value="Glyco_trans_2-like"/>
</dbReference>
<dbReference type="InterPro" id="IPR029044">
    <property type="entry name" value="Nucleotide-diphossugar_trans"/>
</dbReference>
<accession>A0ABP8X5Q0</accession>
<dbReference type="SUPFAM" id="SSF53756">
    <property type="entry name" value="UDP-Glycosyltransferase/glycogen phosphorylase"/>
    <property type="match status" value="1"/>
</dbReference>
<proteinExistence type="inferred from homology"/>
<keyword evidence="4" id="KW-0808">Transferase</keyword>
<evidence type="ECO:0000256" key="1">
    <source>
        <dbReference type="ARBA" id="ARBA00004202"/>
    </source>
</evidence>
<dbReference type="Proteomes" id="UP001499974">
    <property type="component" value="Unassembled WGS sequence"/>
</dbReference>
<dbReference type="CDD" id="cd00761">
    <property type="entry name" value="Glyco_tranf_GTA_type"/>
    <property type="match status" value="1"/>
</dbReference>
<dbReference type="PANTHER" id="PTHR22916:SF3">
    <property type="entry name" value="UDP-GLCNAC:BETAGAL BETA-1,3-N-ACETYLGLUCOSAMINYLTRANSFERASE-LIKE PROTEIN 1"/>
    <property type="match status" value="1"/>
</dbReference>
<evidence type="ECO:0000256" key="5">
    <source>
        <dbReference type="ARBA" id="ARBA00022944"/>
    </source>
</evidence>
<evidence type="ECO:0000256" key="7">
    <source>
        <dbReference type="SAM" id="MobiDB-lite"/>
    </source>
</evidence>
<protein>
    <recommendedName>
        <fullName evidence="8">Glycosyltransferase 2-like domain-containing protein</fullName>
    </recommendedName>
</protein>
<evidence type="ECO:0000313" key="9">
    <source>
        <dbReference type="EMBL" id="GAA4701341.1"/>
    </source>
</evidence>
<keyword evidence="10" id="KW-1185">Reference proteome</keyword>
<evidence type="ECO:0000313" key="10">
    <source>
        <dbReference type="Proteomes" id="UP001499974"/>
    </source>
</evidence>
<dbReference type="Pfam" id="PF04464">
    <property type="entry name" value="Glyphos_transf"/>
    <property type="match status" value="1"/>
</dbReference>
<dbReference type="Gene3D" id="3.90.550.10">
    <property type="entry name" value="Spore Coat Polysaccharide Biosynthesis Protein SpsA, Chain A"/>
    <property type="match status" value="1"/>
</dbReference>
<dbReference type="EMBL" id="BAABKM010000002">
    <property type="protein sequence ID" value="GAA4701341.1"/>
    <property type="molecule type" value="Genomic_DNA"/>
</dbReference>
<dbReference type="InterPro" id="IPR007554">
    <property type="entry name" value="Glycerophosphate_synth"/>
</dbReference>
<dbReference type="Gene3D" id="3.40.50.12580">
    <property type="match status" value="1"/>
</dbReference>
<sequence length="1032" mass="112254">MAPVLTVVVPVYNVVEYLPECLDSLLGQTLRRLEVIAVDDGSTDGCLDVLRRYAENDARLRVLTQENSGQGAARNLGVAEARGEFLTFCDADDVVPPRAYKAMVRTLQRTGSDFVVGAAQRTRHGLARQVAWGRAVHEFDRLATTIDDFPAAMQDIIACNRVFRTAFWRDRIGGFGARTAYEDHVPMLAAYVRAERFDVLARVTYLWRMREDRTSTGQQKAVLQNLLDRITVKEEAFALLQAEASEATYDAWVGRCLDIDFPPFLAHALIGSDDYRAALAATYRTFLDRATDRALRMVRHDRAVRAWLCAEGLWDELAVADEHFRGAALPAVRVEGDRLYAVPDLPDAVNALVPGELWALADSETAPRTGLRSVAVDGTTIRLSGRALVPGLGTSERPLDLEAWLVEASTGAVAALPVETYADPEVDQWADDGNVSYLHSAFDATVDVAALPPVEEPATWTLRLRLRAGLVVRESGVYEAVDGSAAQQLRPETVELGGSAVLVEPGWDQASGFRLQCGPAPAPEPDSEPVRGLQVLRLELEPGALVVDATATDLSVDELAAAVWRGQHVDLPASAVETGAGSVRLRFATTTTPPHGLALLAPSGRYTLVVPTDDGAEVEATAAAPLARTLPRSSVDEELRLTRRLRPNGTLDDDQRRPDVQLRSRRAHQLRTTEPDPTPGVLLRAGRGAVDDSPAALDAALARLRPDVGRTWAVRDRSVTVPEGARGVLVDGRGWYDALAASPMLWVSGELPDYFVRSPQQRTLQTFAGFPTAPIGVSAWQARGQNARAVGLEVARRRQQWGCLLAPTDAVAELYRTEFEFEGPVLVTGYPRCDDLVTRDRDRVRDAVLARMGLPADRTVVLYAPVHRDRAARALLRSAPDPDLDVRRLAAALGPDHVVLTLGVRAPDRPDPGAAPVVDVTSWPAVNDVLHTADVAVLDYSERRFDWALTRRPAIFHVPDHDAYLEAYPGPIDFDSTAAGPQVADLEGVLGELGDLAGLRERYAGAVDTLNSTYNALHDGHAAERVVRALLG</sequence>
<comment type="caution">
    <text evidence="9">The sequence shown here is derived from an EMBL/GenBank/DDBJ whole genome shotgun (WGS) entry which is preliminary data.</text>
</comment>
<comment type="subcellular location">
    <subcellularLocation>
        <location evidence="1">Cell membrane</location>
        <topology evidence="1">Peripheral membrane protein</topology>
    </subcellularLocation>
</comment>
<evidence type="ECO:0000259" key="8">
    <source>
        <dbReference type="Pfam" id="PF00535"/>
    </source>
</evidence>
<feature type="compositionally biased region" description="Basic and acidic residues" evidence="7">
    <location>
        <begin position="653"/>
        <end position="662"/>
    </location>
</feature>
<organism evidence="9 10">
    <name type="scientific">Nocardioides conyzicola</name>
    <dbReference type="NCBI Taxonomy" id="1651781"/>
    <lineage>
        <taxon>Bacteria</taxon>
        <taxon>Bacillati</taxon>
        <taxon>Actinomycetota</taxon>
        <taxon>Actinomycetes</taxon>
        <taxon>Propionibacteriales</taxon>
        <taxon>Nocardioidaceae</taxon>
        <taxon>Nocardioides</taxon>
    </lineage>
</organism>
<feature type="region of interest" description="Disordered" evidence="7">
    <location>
        <begin position="642"/>
        <end position="680"/>
    </location>
</feature>
<evidence type="ECO:0000256" key="2">
    <source>
        <dbReference type="ARBA" id="ARBA00010488"/>
    </source>
</evidence>
<evidence type="ECO:0000256" key="4">
    <source>
        <dbReference type="ARBA" id="ARBA00022679"/>
    </source>
</evidence>
<keyword evidence="6" id="KW-0472">Membrane</keyword>
<dbReference type="SUPFAM" id="SSF53448">
    <property type="entry name" value="Nucleotide-diphospho-sugar transferases"/>
    <property type="match status" value="1"/>
</dbReference>
<gene>
    <name evidence="9" type="ORF">GCM10023349_18000</name>
</gene>
<dbReference type="Pfam" id="PF00535">
    <property type="entry name" value="Glycos_transf_2"/>
    <property type="match status" value="1"/>
</dbReference>
<keyword evidence="3" id="KW-1003">Cell membrane</keyword>
<name>A0ABP8X5Q0_9ACTN</name>
<dbReference type="Gene3D" id="3.40.50.11820">
    <property type="match status" value="1"/>
</dbReference>
<dbReference type="InterPro" id="IPR043149">
    <property type="entry name" value="TagF_N"/>
</dbReference>
<feature type="domain" description="Glycosyltransferase 2-like" evidence="8">
    <location>
        <begin position="6"/>
        <end position="124"/>
    </location>
</feature>
<evidence type="ECO:0000256" key="6">
    <source>
        <dbReference type="ARBA" id="ARBA00023136"/>
    </source>
</evidence>
<reference evidence="10" key="1">
    <citation type="journal article" date="2019" name="Int. J. Syst. Evol. Microbiol.">
        <title>The Global Catalogue of Microorganisms (GCM) 10K type strain sequencing project: providing services to taxonomists for standard genome sequencing and annotation.</title>
        <authorList>
            <consortium name="The Broad Institute Genomics Platform"/>
            <consortium name="The Broad Institute Genome Sequencing Center for Infectious Disease"/>
            <person name="Wu L."/>
            <person name="Ma J."/>
        </authorList>
    </citation>
    <scope>NUCLEOTIDE SEQUENCE [LARGE SCALE GENOMIC DNA]</scope>
    <source>
        <strain evidence="10">JCM 18531</strain>
    </source>
</reference>
<comment type="similarity">
    <text evidence="2">Belongs to the CDP-glycerol glycerophosphotransferase family.</text>
</comment>
<evidence type="ECO:0000256" key="3">
    <source>
        <dbReference type="ARBA" id="ARBA00022475"/>
    </source>
</evidence>
<dbReference type="InterPro" id="IPR043148">
    <property type="entry name" value="TagF_C"/>
</dbReference>